<dbReference type="InterPro" id="IPR011704">
    <property type="entry name" value="ATPase_dyneun-rel_AAA"/>
</dbReference>
<feature type="region of interest" description="Disordered" evidence="1">
    <location>
        <begin position="989"/>
        <end position="1051"/>
    </location>
</feature>
<name>A0A0L0S5I9_ALLM3</name>
<dbReference type="VEuPathDB" id="FungiDB:AMAG_04494"/>
<feature type="compositionally biased region" description="Basic and acidic residues" evidence="1">
    <location>
        <begin position="1016"/>
        <end position="1025"/>
    </location>
</feature>
<dbReference type="InterPro" id="IPR027417">
    <property type="entry name" value="P-loop_NTPase"/>
</dbReference>
<dbReference type="InterPro" id="IPR039891">
    <property type="entry name" value="VWA8"/>
</dbReference>
<proteinExistence type="predicted"/>
<reference evidence="3 4" key="1">
    <citation type="submission" date="2009-11" db="EMBL/GenBank/DDBJ databases">
        <title>Annotation of Allomyces macrogynus ATCC 38327.</title>
        <authorList>
            <consortium name="The Broad Institute Genome Sequencing Platform"/>
            <person name="Russ C."/>
            <person name="Cuomo C."/>
            <person name="Burger G."/>
            <person name="Gray M.W."/>
            <person name="Holland P.W.H."/>
            <person name="King N."/>
            <person name="Lang F.B.F."/>
            <person name="Roger A.J."/>
            <person name="Ruiz-Trillo I."/>
            <person name="Young S.K."/>
            <person name="Zeng Q."/>
            <person name="Gargeya S."/>
            <person name="Fitzgerald M."/>
            <person name="Haas B."/>
            <person name="Abouelleil A."/>
            <person name="Alvarado L."/>
            <person name="Arachchi H.M."/>
            <person name="Berlin A."/>
            <person name="Chapman S.B."/>
            <person name="Gearin G."/>
            <person name="Goldberg J."/>
            <person name="Griggs A."/>
            <person name="Gujja S."/>
            <person name="Hansen M."/>
            <person name="Heiman D."/>
            <person name="Howarth C."/>
            <person name="Larimer J."/>
            <person name="Lui A."/>
            <person name="MacDonald P.J.P."/>
            <person name="McCowen C."/>
            <person name="Montmayeur A."/>
            <person name="Murphy C."/>
            <person name="Neiman D."/>
            <person name="Pearson M."/>
            <person name="Priest M."/>
            <person name="Roberts A."/>
            <person name="Saif S."/>
            <person name="Shea T."/>
            <person name="Sisk P."/>
            <person name="Stolte C."/>
            <person name="Sykes S."/>
            <person name="Wortman J."/>
            <person name="Nusbaum C."/>
            <person name="Birren B."/>
        </authorList>
    </citation>
    <scope>NUCLEOTIDE SEQUENCE [LARGE SCALE GENOMIC DNA]</scope>
    <source>
        <strain evidence="3 4">ATCC 38327</strain>
    </source>
</reference>
<dbReference type="OrthoDB" id="5186at2759"/>
<accession>A0A0L0S5I9</accession>
<dbReference type="OMA" id="KGHDIKQ"/>
<dbReference type="Pfam" id="PF07728">
    <property type="entry name" value="AAA_5"/>
    <property type="match status" value="3"/>
</dbReference>
<dbReference type="Proteomes" id="UP000054350">
    <property type="component" value="Unassembled WGS sequence"/>
</dbReference>
<keyword evidence="4" id="KW-1185">Reference proteome</keyword>
<feature type="domain" description="ATPase dynein-related AAA" evidence="2">
    <location>
        <begin position="89"/>
        <end position="249"/>
    </location>
</feature>
<dbReference type="eggNOG" id="KOG1808">
    <property type="taxonomic scope" value="Eukaryota"/>
</dbReference>
<dbReference type="GO" id="GO:0005737">
    <property type="term" value="C:cytoplasm"/>
    <property type="evidence" value="ECO:0007669"/>
    <property type="project" value="TreeGrafter"/>
</dbReference>
<feature type="compositionally biased region" description="Gly residues" evidence="1">
    <location>
        <begin position="1031"/>
        <end position="1049"/>
    </location>
</feature>
<evidence type="ECO:0000313" key="4">
    <source>
        <dbReference type="Proteomes" id="UP000054350"/>
    </source>
</evidence>
<dbReference type="SUPFAM" id="SSF52540">
    <property type="entry name" value="P-loop containing nucleoside triphosphate hydrolases"/>
    <property type="match status" value="3"/>
</dbReference>
<evidence type="ECO:0000256" key="1">
    <source>
        <dbReference type="SAM" id="MobiDB-lite"/>
    </source>
</evidence>
<evidence type="ECO:0000313" key="3">
    <source>
        <dbReference type="EMBL" id="KNE57629.1"/>
    </source>
</evidence>
<evidence type="ECO:0000259" key="2">
    <source>
        <dbReference type="Pfam" id="PF07728"/>
    </source>
</evidence>
<dbReference type="PANTHER" id="PTHR21610:SF9">
    <property type="entry name" value="VON WILLEBRAND FACTOR A DOMAIN-CONTAINING PROTEIN 8"/>
    <property type="match status" value="1"/>
</dbReference>
<dbReference type="GO" id="GO:0005524">
    <property type="term" value="F:ATP binding"/>
    <property type="evidence" value="ECO:0007669"/>
    <property type="project" value="InterPro"/>
</dbReference>
<dbReference type="Gene3D" id="3.40.50.300">
    <property type="entry name" value="P-loop containing nucleotide triphosphate hydrolases"/>
    <property type="match status" value="3"/>
</dbReference>
<dbReference type="GO" id="GO:0016887">
    <property type="term" value="F:ATP hydrolysis activity"/>
    <property type="evidence" value="ECO:0007669"/>
    <property type="project" value="InterPro"/>
</dbReference>
<gene>
    <name evidence="3" type="ORF">AMAG_04494</name>
</gene>
<organism evidence="3 4">
    <name type="scientific">Allomyces macrogynus (strain ATCC 38327)</name>
    <name type="common">Allomyces javanicus var. macrogynus</name>
    <dbReference type="NCBI Taxonomy" id="578462"/>
    <lineage>
        <taxon>Eukaryota</taxon>
        <taxon>Fungi</taxon>
        <taxon>Fungi incertae sedis</taxon>
        <taxon>Blastocladiomycota</taxon>
        <taxon>Blastocladiomycetes</taxon>
        <taxon>Blastocladiales</taxon>
        <taxon>Blastocladiaceae</taxon>
        <taxon>Allomyces</taxon>
    </lineage>
</organism>
<feature type="domain" description="ATPase dynein-related AAA" evidence="2">
    <location>
        <begin position="420"/>
        <end position="547"/>
    </location>
</feature>
<dbReference type="FunFam" id="3.40.50.300:FF:000587">
    <property type="entry name" value="von Willebrand factor A domain containing 8"/>
    <property type="match status" value="1"/>
</dbReference>
<protein>
    <recommendedName>
        <fullName evidence="2">ATPase dynein-related AAA domain-containing protein</fullName>
    </recommendedName>
</protein>
<reference evidence="4" key="2">
    <citation type="submission" date="2009-11" db="EMBL/GenBank/DDBJ databases">
        <title>The Genome Sequence of Allomyces macrogynus strain ATCC 38327.</title>
        <authorList>
            <consortium name="The Broad Institute Genome Sequencing Platform"/>
            <person name="Russ C."/>
            <person name="Cuomo C."/>
            <person name="Shea T."/>
            <person name="Young S.K."/>
            <person name="Zeng Q."/>
            <person name="Koehrsen M."/>
            <person name="Haas B."/>
            <person name="Borodovsky M."/>
            <person name="Guigo R."/>
            <person name="Alvarado L."/>
            <person name="Berlin A."/>
            <person name="Borenstein D."/>
            <person name="Chen Z."/>
            <person name="Engels R."/>
            <person name="Freedman E."/>
            <person name="Gellesch M."/>
            <person name="Goldberg J."/>
            <person name="Griggs A."/>
            <person name="Gujja S."/>
            <person name="Heiman D."/>
            <person name="Hepburn T."/>
            <person name="Howarth C."/>
            <person name="Jen D."/>
            <person name="Larson L."/>
            <person name="Lewis B."/>
            <person name="Mehta T."/>
            <person name="Park D."/>
            <person name="Pearson M."/>
            <person name="Roberts A."/>
            <person name="Saif S."/>
            <person name="Shenoy N."/>
            <person name="Sisk P."/>
            <person name="Stolte C."/>
            <person name="Sykes S."/>
            <person name="Walk T."/>
            <person name="White J."/>
            <person name="Yandava C."/>
            <person name="Burger G."/>
            <person name="Gray M.W."/>
            <person name="Holland P.W.H."/>
            <person name="King N."/>
            <person name="Lang F.B.F."/>
            <person name="Roger A.J."/>
            <person name="Ruiz-Trillo I."/>
            <person name="Lander E."/>
            <person name="Nusbaum C."/>
        </authorList>
    </citation>
    <scope>NUCLEOTIDE SEQUENCE [LARGE SCALE GENOMIC DNA]</scope>
    <source>
        <strain evidence="4">ATCC 38327</strain>
    </source>
</reference>
<dbReference type="STRING" id="578462.A0A0L0S5I9"/>
<dbReference type="InterPro" id="IPR036465">
    <property type="entry name" value="vWFA_dom_sf"/>
</dbReference>
<dbReference type="SUPFAM" id="SSF53300">
    <property type="entry name" value="vWA-like"/>
    <property type="match status" value="1"/>
</dbReference>
<sequence length="1371" mass="151349">MSAIRRVRQVSRLLARAPGHGSDALVPHRGFATAGVEQGRITIGDVSMPIRDAPVASAVPGVPMGISLEDQVILKHLQWMMKKDLLGQDIFLLGPPGPLKRQLALAYCHLTNRSVEYISLHRDVSGEADIKQRREVQRTPVERVAWVDGPAVRAATLGSVLILDGVQHAERNTLPVLNNLLENREMTLEDGRHLVHPARYDALLQQHSRDELERWNLVRTSENFRVIALGLPVPPFRGNPLDPPFRSRFMVRYVDGNVGYWQLGGKPDELRGSKVADLVQTVQYSHAAKNSLEVPRFAQTALSALQKLKETFPRDHDADHLALVYPTFGFSSTETAGFGRLSDKFNLLSDSSIPAPPLKFSGNVVDQTMTVQVGTNHEVAVKAGTAPTRRANRGPARMVKTDRVQKSLYNMVKAHTLGDFVVVGPKSSGKSLLLAELGQQLGYHVNPFYLYRDMNARDLLQRRATDRFGNTIWEDSPLVQAALRGELCLLEGLQHIEAGAVESLARLVLDREICLPDGSRLMSRRAATDLAATLGCSVDDLPAQHRIRVIHDAFRIAAVATLPKDPVRAEIKWFSEELTSMFRFVEVPTMDNAEVRTILTAVTGCSAEVANQLVAVASAMKDHDSFKETLTLRQLLRLARHQGRGMHRDLHRVFMTSFVPPFIRKSFDEVLERLGVFPSTDAATDAAPATIAPPLAPQDVSLIPHVPDFHVNPLHTRLLRDLATEWATGDHLLLIGNQGVGKNKLTDQFLQQHGRARQYMQLHRDSTVGSLMVSPAIENGVLVYQDSPLVKAIKDGYVAVVDEADKAPVHVVSVLKSLAETGEMTLTNGVCVVNSPENASPNDIVVHPDFRMILLANRPGYPFLGNDFFSVIGDVFSCHPINNLDPKSELEVLKKSAPNLPDELLRRLIAAFQELRQSFDDGMLSYPLSLRELLALLKHMKAYPDDSIAASLRDIFDFDLHGIEMQQVILPVLSKHGFPVNDYSLESVTHGGPGTPSARLEINKEWGPTDTSAPKHGKEDPENKPHVGGNTWAGGTGGRDTAGLGGIGGPYRLDKGHDVHQVSDEVKAAVPEHIKQAARAMGQDALKARLAEIKMHASEMKAYTQLRDPVVGHIQQLRRILQSLRSEKDEERTWLRHQTDGELDEAKLVDGLTGEHAVYMRRGVEMPDPHAPKPPGSKPKRLRIVFDVSASMYRFNGVDGRLTRSLECALIIMESLDGIEPNRLVYDFVGHSGDSSQFALVAADQPPRTDMDRFKVLETMVAHSQYCWAGDTTLEATKRAIDELAKDKDKYDSLHVVVLSDANLRRYGIQASTIARALETDKNVHAAMIMIGTLGDEATQIKKALPAGKGFIVPAAQQLPSILRQVFASHI</sequence>
<dbReference type="PANTHER" id="PTHR21610">
    <property type="entry name" value="VON WILLEBRAND FACTOR A DOMAIN-CONTAINING PROTEIN 8"/>
    <property type="match status" value="1"/>
</dbReference>
<feature type="domain" description="ATPase dynein-related AAA" evidence="2">
    <location>
        <begin position="731"/>
        <end position="865"/>
    </location>
</feature>
<dbReference type="EMBL" id="GG745332">
    <property type="protein sequence ID" value="KNE57629.1"/>
    <property type="molecule type" value="Genomic_DNA"/>
</dbReference>